<dbReference type="Pfam" id="PF00085">
    <property type="entry name" value="Thioredoxin"/>
    <property type="match status" value="1"/>
</dbReference>
<keyword evidence="7" id="KW-1185">Reference proteome</keyword>
<reference evidence="6 7" key="1">
    <citation type="journal article" date="2013" name="Genome Biol.">
        <title>Genome of Acanthamoeba castellanii highlights extensive lateral gene transfer and early evolution of tyrosine kinase signaling.</title>
        <authorList>
            <person name="Clarke M."/>
            <person name="Lohan A.J."/>
            <person name="Liu B."/>
            <person name="Lagkouvardos I."/>
            <person name="Roy S."/>
            <person name="Zafar N."/>
            <person name="Bertelli C."/>
            <person name="Schilde C."/>
            <person name="Kianianmomeni A."/>
            <person name="Burglin T.R."/>
            <person name="Frech C."/>
            <person name="Turcotte B."/>
            <person name="Kopec K.O."/>
            <person name="Synnott J.M."/>
            <person name="Choo C."/>
            <person name="Paponov I."/>
            <person name="Finkler A."/>
            <person name="Soon Heng Tan C."/>
            <person name="Hutchins A.P."/>
            <person name="Weinmeier T."/>
            <person name="Rattei T."/>
            <person name="Chu J.S."/>
            <person name="Gimenez G."/>
            <person name="Irimia M."/>
            <person name="Rigden D.J."/>
            <person name="Fitzpatrick D.A."/>
            <person name="Lorenzo-Morales J."/>
            <person name="Bateman A."/>
            <person name="Chiu C.H."/>
            <person name="Tang P."/>
            <person name="Hegemann P."/>
            <person name="Fromm H."/>
            <person name="Raoult D."/>
            <person name="Greub G."/>
            <person name="Miranda-Saavedra D."/>
            <person name="Chen N."/>
            <person name="Nash P."/>
            <person name="Ginger M.L."/>
            <person name="Horn M."/>
            <person name="Schaap P."/>
            <person name="Caler L."/>
            <person name="Loftus B."/>
        </authorList>
    </citation>
    <scope>NUCLEOTIDE SEQUENCE [LARGE SCALE GENOMIC DNA]</scope>
    <source>
        <strain evidence="6 7">Neff</strain>
    </source>
</reference>
<proteinExistence type="predicted"/>
<gene>
    <name evidence="6" type="ORF">ACA1_182230</name>
</gene>
<dbReference type="AlphaFoldDB" id="L8HA55"/>
<dbReference type="Gene3D" id="3.40.30.10">
    <property type="entry name" value="Glutaredoxin"/>
    <property type="match status" value="1"/>
</dbReference>
<keyword evidence="3" id="KW-1015">Disulfide bond</keyword>
<dbReference type="InterPro" id="IPR013535">
    <property type="entry name" value="PUL_dom"/>
</dbReference>
<name>L8HA55_ACACF</name>
<dbReference type="SUPFAM" id="SSF52833">
    <property type="entry name" value="Thioredoxin-like"/>
    <property type="match status" value="1"/>
</dbReference>
<evidence type="ECO:0000313" key="7">
    <source>
        <dbReference type="Proteomes" id="UP000011083"/>
    </source>
</evidence>
<protein>
    <submittedName>
        <fullName evidence="6">Thioredoxin domain containing protein</fullName>
    </submittedName>
</protein>
<evidence type="ECO:0000259" key="4">
    <source>
        <dbReference type="PROSITE" id="PS51352"/>
    </source>
</evidence>
<evidence type="ECO:0000259" key="5">
    <source>
        <dbReference type="PROSITE" id="PS51396"/>
    </source>
</evidence>
<keyword evidence="2" id="KW-0813">Transport</keyword>
<dbReference type="OMA" id="LLANCCA"/>
<feature type="domain" description="PUL" evidence="5">
    <location>
        <begin position="127"/>
        <end position="400"/>
    </location>
</feature>
<dbReference type="CDD" id="cd02947">
    <property type="entry name" value="TRX_family"/>
    <property type="match status" value="1"/>
</dbReference>
<dbReference type="PRINTS" id="PR00421">
    <property type="entry name" value="THIOREDOXIN"/>
</dbReference>
<dbReference type="Proteomes" id="UP000011083">
    <property type="component" value="Unassembled WGS sequence"/>
</dbReference>
<dbReference type="InterPro" id="IPR013766">
    <property type="entry name" value="Thioredoxin_domain"/>
</dbReference>
<dbReference type="VEuPathDB" id="AmoebaDB:ACA1_182230"/>
<accession>L8HA55</accession>
<evidence type="ECO:0000313" key="6">
    <source>
        <dbReference type="EMBL" id="ELR21321.1"/>
    </source>
</evidence>
<organism evidence="6 7">
    <name type="scientific">Acanthamoeba castellanii (strain ATCC 30010 / Neff)</name>
    <dbReference type="NCBI Taxonomy" id="1257118"/>
    <lineage>
        <taxon>Eukaryota</taxon>
        <taxon>Amoebozoa</taxon>
        <taxon>Discosea</taxon>
        <taxon>Longamoebia</taxon>
        <taxon>Centramoebida</taxon>
        <taxon>Acanthamoebidae</taxon>
        <taxon>Acanthamoeba</taxon>
    </lineage>
</organism>
<dbReference type="InterPro" id="IPR036249">
    <property type="entry name" value="Thioredoxin-like_sf"/>
</dbReference>
<dbReference type="RefSeq" id="XP_004345865.1">
    <property type="nucleotide sequence ID" value="XM_004345815.1"/>
</dbReference>
<dbReference type="Gene3D" id="1.25.10.10">
    <property type="entry name" value="Leucine-rich Repeat Variant"/>
    <property type="match status" value="1"/>
</dbReference>
<dbReference type="PANTHER" id="PTHR46115">
    <property type="entry name" value="THIOREDOXIN-LIKE PROTEIN 1"/>
    <property type="match status" value="1"/>
</dbReference>
<dbReference type="OrthoDB" id="2121326at2759"/>
<dbReference type="PROSITE" id="PS51352">
    <property type="entry name" value="THIOREDOXIN_2"/>
    <property type="match status" value="1"/>
</dbReference>
<keyword evidence="2" id="KW-0249">Electron transport</keyword>
<evidence type="ECO:0000256" key="1">
    <source>
        <dbReference type="ARBA" id="ARBA00003318"/>
    </source>
</evidence>
<dbReference type="InterPro" id="IPR017937">
    <property type="entry name" value="Thioredoxin_CS"/>
</dbReference>
<sequence>MDEETITVVEGEEEWRLLLETAGDRLVVVDFHAVWCGPCRVVAPVFERLSREYASAAVFLKVDVDRNSGISSACGVTAMPTFQFYKNVALVQELRGANAAELERLVSLHAGEAGPSTAPGVVTKRFKSFPPDLYAIFEGERNIDSVWTKILQFNGQLLGKEGHMTGITTLAQLKSLFTLTQNARYFGTVVPEAGLALLDRLLASWPASSAFPLLDILRRVVLIESAAEHYARMAAGSGGSMERVLGLLADGSGSGLGGVLMGVRFLANCFYHRSTRKLLAGHVTALGLVKQFKAHDNKQVRLAVATFLLNYVKASACDKEGSGEEPQHTLATIASCLAVESEDDAKLRFALALGSLVSAQPSLKAAAKSELAFFGLPAAPTAATPLGLALSELAQLLAED</sequence>
<dbReference type="FunFam" id="3.40.30.10:FF:000245">
    <property type="entry name" value="Thioredoxin"/>
    <property type="match status" value="1"/>
</dbReference>
<comment type="function">
    <text evidence="1">Participates in various redox reactions through the reversible oxidation of its active center dithiol to a disulfide and catalyzes dithiol-disulfide exchange reactions.</text>
</comment>
<dbReference type="EMBL" id="KB007904">
    <property type="protein sequence ID" value="ELR21321.1"/>
    <property type="molecule type" value="Genomic_DNA"/>
</dbReference>
<evidence type="ECO:0000256" key="2">
    <source>
        <dbReference type="ARBA" id="ARBA00022982"/>
    </source>
</evidence>
<dbReference type="GeneID" id="14922211"/>
<dbReference type="InterPro" id="IPR011989">
    <property type="entry name" value="ARM-like"/>
</dbReference>
<feature type="domain" description="Thioredoxin" evidence="4">
    <location>
        <begin position="1"/>
        <end position="111"/>
    </location>
</feature>
<evidence type="ECO:0000256" key="3">
    <source>
        <dbReference type="ARBA" id="ARBA00023157"/>
    </source>
</evidence>
<dbReference type="KEGG" id="acan:ACA1_182230"/>
<dbReference type="PROSITE" id="PS00194">
    <property type="entry name" value="THIOREDOXIN_1"/>
    <property type="match status" value="1"/>
</dbReference>
<dbReference type="Pfam" id="PF08324">
    <property type="entry name" value="PUL"/>
    <property type="match status" value="1"/>
</dbReference>
<dbReference type="PROSITE" id="PS51396">
    <property type="entry name" value="PUL"/>
    <property type="match status" value="1"/>
</dbReference>
<dbReference type="STRING" id="1257118.L8HA55"/>